<evidence type="ECO:0000313" key="9">
    <source>
        <dbReference type="EMBL" id="KAF4513583.1"/>
    </source>
</evidence>
<organism evidence="9 10">
    <name type="scientific">Ophiocordyceps sinensis</name>
    <dbReference type="NCBI Taxonomy" id="72228"/>
    <lineage>
        <taxon>Eukaryota</taxon>
        <taxon>Fungi</taxon>
        <taxon>Dikarya</taxon>
        <taxon>Ascomycota</taxon>
        <taxon>Pezizomycotina</taxon>
        <taxon>Sordariomycetes</taxon>
        <taxon>Hypocreomycetidae</taxon>
        <taxon>Hypocreales</taxon>
        <taxon>Ophiocordycipitaceae</taxon>
        <taxon>Ophiocordyceps</taxon>
    </lineage>
</organism>
<keyword evidence="10" id="KW-1185">Reference proteome</keyword>
<dbReference type="Gene3D" id="3.40.367.20">
    <property type="match status" value="1"/>
</dbReference>
<proteinExistence type="inferred from homology"/>
<dbReference type="PROSITE" id="PS51748">
    <property type="entry name" value="HEXOKINASE_2"/>
    <property type="match status" value="1"/>
</dbReference>
<dbReference type="GO" id="GO:0005739">
    <property type="term" value="C:mitochondrion"/>
    <property type="evidence" value="ECO:0007669"/>
    <property type="project" value="TreeGrafter"/>
</dbReference>
<gene>
    <name evidence="9" type="ORF">G6O67_000836</name>
</gene>
<evidence type="ECO:0000256" key="3">
    <source>
        <dbReference type="ARBA" id="ARBA00022741"/>
    </source>
</evidence>
<dbReference type="InterPro" id="IPR043129">
    <property type="entry name" value="ATPase_NBD"/>
</dbReference>
<dbReference type="GO" id="GO:0008865">
    <property type="term" value="F:fructokinase activity"/>
    <property type="evidence" value="ECO:0007669"/>
    <property type="project" value="TreeGrafter"/>
</dbReference>
<dbReference type="EC" id="2.7.1.-" evidence="6"/>
<evidence type="ECO:0000256" key="1">
    <source>
        <dbReference type="ARBA" id="ARBA00009225"/>
    </source>
</evidence>
<accession>A0A8H4Q0B2</accession>
<keyword evidence="2 6" id="KW-0808">Transferase</keyword>
<dbReference type="GO" id="GO:0006013">
    <property type="term" value="P:mannose metabolic process"/>
    <property type="evidence" value="ECO:0007669"/>
    <property type="project" value="TreeGrafter"/>
</dbReference>
<dbReference type="GO" id="GO:0005829">
    <property type="term" value="C:cytosol"/>
    <property type="evidence" value="ECO:0007669"/>
    <property type="project" value="TreeGrafter"/>
</dbReference>
<dbReference type="OrthoDB" id="419537at2759"/>
<evidence type="ECO:0000256" key="2">
    <source>
        <dbReference type="ARBA" id="ARBA00022679"/>
    </source>
</evidence>
<dbReference type="UniPathway" id="UPA00109">
    <property type="reaction ID" value="UER00180"/>
</dbReference>
<dbReference type="EMBL" id="JAAVMX010000001">
    <property type="protein sequence ID" value="KAF4513583.1"/>
    <property type="molecule type" value="Genomic_DNA"/>
</dbReference>
<dbReference type="PRINTS" id="PR00475">
    <property type="entry name" value="HEXOKINASE"/>
</dbReference>
<dbReference type="PANTHER" id="PTHR19443:SF29">
    <property type="entry name" value="PHOSPHOTRANSFERASE"/>
    <property type="match status" value="1"/>
</dbReference>
<sequence>MISSSSSSPPTIGSLDDFLQPLRMDLDRCHDLSRLFLANFAHLAAESPDQFLPTPISASILRPVADHGQGRHLAIDIGGTNLRVGFIQLLAKQPPALAVNGFASNRWSNGQAATTSTPPPGRIQRHLEKSWPISNQLKSDNADSLFSWIGKCIAEVVEEGCRTLQIPRDAPLPLGVTFSFPTEQRCLSEATITSMGKGFALPPDGELGARLQQGYDEARVAAHLPPIRVVAIANDSVATLVSFIFNYNDTAHRQAAMGLILGTGSNATVPLRSNRLHASKRPQKVSVLPGEVVDDDVVIAVNTEWSIRGTAPPMRQLGLITRWDDELSAQNETPGFQPLEYMTAGRYLGELGRIMLLSYMTETLGLRQGALPSALLEAHSLTTTFLGHFKPPGPAAALVSKLRTAFPERQETGFAWTEHLAEALYRIAKAIELRAAGIISAGILALLTLAEELPAEGGSQGPDARELGVGYTGGCIVHFQDYLADCQRLVDGLVAKRYGEETQVRVALSPCHDGGITGAGILVAAALSSQEARDASRAS</sequence>
<dbReference type="AlphaFoldDB" id="A0A8H4Q0B2"/>
<keyword evidence="5 6" id="KW-0067">ATP-binding</keyword>
<evidence type="ECO:0000259" key="8">
    <source>
        <dbReference type="Pfam" id="PF03727"/>
    </source>
</evidence>
<keyword evidence="4 6" id="KW-0418">Kinase</keyword>
<evidence type="ECO:0000313" key="10">
    <source>
        <dbReference type="Proteomes" id="UP000557566"/>
    </source>
</evidence>
<evidence type="ECO:0000256" key="6">
    <source>
        <dbReference type="RuleBase" id="RU362007"/>
    </source>
</evidence>
<dbReference type="GO" id="GO:0006006">
    <property type="term" value="P:glucose metabolic process"/>
    <property type="evidence" value="ECO:0007669"/>
    <property type="project" value="TreeGrafter"/>
</dbReference>
<feature type="domain" description="Hexokinase C-terminal" evidence="8">
    <location>
        <begin position="257"/>
        <end position="524"/>
    </location>
</feature>
<dbReference type="Pfam" id="PF03727">
    <property type="entry name" value="Hexokinase_2"/>
    <property type="match status" value="1"/>
</dbReference>
<dbReference type="SUPFAM" id="SSF53067">
    <property type="entry name" value="Actin-like ATPase domain"/>
    <property type="match status" value="2"/>
</dbReference>
<dbReference type="Proteomes" id="UP000557566">
    <property type="component" value="Unassembled WGS sequence"/>
</dbReference>
<evidence type="ECO:0000259" key="7">
    <source>
        <dbReference type="Pfam" id="PF00349"/>
    </source>
</evidence>
<keyword evidence="6" id="KW-0324">Glycolysis</keyword>
<dbReference type="GO" id="GO:0006096">
    <property type="term" value="P:glycolytic process"/>
    <property type="evidence" value="ECO:0007669"/>
    <property type="project" value="UniProtKB-UniPathway"/>
</dbReference>
<dbReference type="GO" id="GO:0019158">
    <property type="term" value="F:mannokinase activity"/>
    <property type="evidence" value="ECO:0007669"/>
    <property type="project" value="TreeGrafter"/>
</dbReference>
<dbReference type="InterPro" id="IPR022673">
    <property type="entry name" value="Hexokinase_C"/>
</dbReference>
<evidence type="ECO:0000256" key="5">
    <source>
        <dbReference type="ARBA" id="ARBA00022840"/>
    </source>
</evidence>
<feature type="domain" description="Hexokinase N-terminal" evidence="7">
    <location>
        <begin position="15"/>
        <end position="243"/>
    </location>
</feature>
<comment type="similarity">
    <text evidence="1 6">Belongs to the hexokinase family.</text>
</comment>
<dbReference type="InterPro" id="IPR022672">
    <property type="entry name" value="Hexokinase_N"/>
</dbReference>
<name>A0A8H4Q0B2_9HYPO</name>
<dbReference type="GO" id="GO:0005524">
    <property type="term" value="F:ATP binding"/>
    <property type="evidence" value="ECO:0007669"/>
    <property type="project" value="UniProtKB-UniRule"/>
</dbReference>
<dbReference type="PANTHER" id="PTHR19443">
    <property type="entry name" value="HEXOKINASE"/>
    <property type="match status" value="1"/>
</dbReference>
<reference evidence="9 10" key="1">
    <citation type="journal article" date="2020" name="Genome Biol. Evol.">
        <title>A new high-quality draft genome assembly of the Chinese cordyceps Ophiocordyceps sinensis.</title>
        <authorList>
            <person name="Shu R."/>
            <person name="Zhang J."/>
            <person name="Meng Q."/>
            <person name="Zhang H."/>
            <person name="Zhou G."/>
            <person name="Li M."/>
            <person name="Wu P."/>
            <person name="Zhao Y."/>
            <person name="Chen C."/>
            <person name="Qin Q."/>
        </authorList>
    </citation>
    <scope>NUCLEOTIDE SEQUENCE [LARGE SCALE GENOMIC DNA]</scope>
    <source>
        <strain evidence="9 10">IOZ07</strain>
    </source>
</reference>
<comment type="caution">
    <text evidence="9">The sequence shown here is derived from an EMBL/GenBank/DDBJ whole genome shotgun (WGS) entry which is preliminary data.</text>
</comment>
<dbReference type="GO" id="GO:0004340">
    <property type="term" value="F:glucokinase activity"/>
    <property type="evidence" value="ECO:0007669"/>
    <property type="project" value="TreeGrafter"/>
</dbReference>
<dbReference type="GO" id="GO:0005536">
    <property type="term" value="F:D-glucose binding"/>
    <property type="evidence" value="ECO:0007669"/>
    <property type="project" value="InterPro"/>
</dbReference>
<dbReference type="GO" id="GO:0001678">
    <property type="term" value="P:intracellular glucose homeostasis"/>
    <property type="evidence" value="ECO:0007669"/>
    <property type="project" value="InterPro"/>
</dbReference>
<dbReference type="Gene3D" id="3.30.420.40">
    <property type="match status" value="1"/>
</dbReference>
<evidence type="ECO:0000256" key="4">
    <source>
        <dbReference type="ARBA" id="ARBA00022777"/>
    </source>
</evidence>
<keyword evidence="3 6" id="KW-0547">Nucleotide-binding</keyword>
<protein>
    <recommendedName>
        <fullName evidence="6">Phosphotransferase</fullName>
        <ecNumber evidence="6">2.7.1.-</ecNumber>
    </recommendedName>
</protein>
<dbReference type="CDD" id="cd24000">
    <property type="entry name" value="ASKHA_NBD_HK"/>
    <property type="match status" value="1"/>
</dbReference>
<dbReference type="Pfam" id="PF00349">
    <property type="entry name" value="Hexokinase_1"/>
    <property type="match status" value="1"/>
</dbReference>
<dbReference type="InterPro" id="IPR001312">
    <property type="entry name" value="Hexokinase"/>
</dbReference>